<gene>
    <name evidence="3" type="ORF">D9619_003940</name>
</gene>
<keyword evidence="4" id="KW-1185">Reference proteome</keyword>
<keyword evidence="2" id="KW-1133">Transmembrane helix</keyword>
<dbReference type="OrthoDB" id="3596006at2759"/>
<keyword evidence="2" id="KW-0812">Transmembrane</keyword>
<evidence type="ECO:0000313" key="3">
    <source>
        <dbReference type="EMBL" id="KAF5326732.1"/>
    </source>
</evidence>
<feature type="transmembrane region" description="Helical" evidence="2">
    <location>
        <begin position="179"/>
        <end position="200"/>
    </location>
</feature>
<dbReference type="EMBL" id="JAACJJ010000014">
    <property type="protein sequence ID" value="KAF5326732.1"/>
    <property type="molecule type" value="Genomic_DNA"/>
</dbReference>
<feature type="transmembrane region" description="Helical" evidence="2">
    <location>
        <begin position="120"/>
        <end position="144"/>
    </location>
</feature>
<feature type="transmembrane region" description="Helical" evidence="2">
    <location>
        <begin position="34"/>
        <end position="60"/>
    </location>
</feature>
<feature type="region of interest" description="Disordered" evidence="1">
    <location>
        <begin position="221"/>
        <end position="244"/>
    </location>
</feature>
<reference evidence="3 4" key="1">
    <citation type="journal article" date="2020" name="ISME J.">
        <title>Uncovering the hidden diversity of litter-decomposition mechanisms in mushroom-forming fungi.</title>
        <authorList>
            <person name="Floudas D."/>
            <person name="Bentzer J."/>
            <person name="Ahren D."/>
            <person name="Johansson T."/>
            <person name="Persson P."/>
            <person name="Tunlid A."/>
        </authorList>
    </citation>
    <scope>NUCLEOTIDE SEQUENCE [LARGE SCALE GENOMIC DNA]</scope>
    <source>
        <strain evidence="3 4">CBS 101986</strain>
    </source>
</reference>
<sequence length="244" mass="27294">MTIYYGFEMDGLSWRAFTLSAMADRRWYLRRQRIAMYTITMMVGMAAQCAATFCMFKYEFLQNHIEAFTMHQAHVHNNDIVAAGITSMVIPCIALLLFTVEYFLLVLWPGKLYSRAYNRWKGGIFVAACVGMLATAVVSTIFVATRSASISGVDATAAQQLTSMYFRPPLKYNSWPQNIAWIVLLWIAVICCIVSTGLLIRAISHDEMYMSCLNGSSSNVDDAAVEPAASDEDKSIPEEKVQLA</sequence>
<evidence type="ECO:0000313" key="4">
    <source>
        <dbReference type="Proteomes" id="UP000567179"/>
    </source>
</evidence>
<keyword evidence="2" id="KW-0472">Membrane</keyword>
<accession>A0A8H5BNS4</accession>
<feature type="compositionally biased region" description="Basic and acidic residues" evidence="1">
    <location>
        <begin position="231"/>
        <end position="244"/>
    </location>
</feature>
<proteinExistence type="predicted"/>
<evidence type="ECO:0000256" key="2">
    <source>
        <dbReference type="SAM" id="Phobius"/>
    </source>
</evidence>
<protein>
    <submittedName>
        <fullName evidence="3">Uncharacterized protein</fullName>
    </submittedName>
</protein>
<dbReference type="Proteomes" id="UP000567179">
    <property type="component" value="Unassembled WGS sequence"/>
</dbReference>
<feature type="transmembrane region" description="Helical" evidence="2">
    <location>
        <begin position="80"/>
        <end position="108"/>
    </location>
</feature>
<evidence type="ECO:0000256" key="1">
    <source>
        <dbReference type="SAM" id="MobiDB-lite"/>
    </source>
</evidence>
<organism evidence="3 4">
    <name type="scientific">Psilocybe cf. subviscida</name>
    <dbReference type="NCBI Taxonomy" id="2480587"/>
    <lineage>
        <taxon>Eukaryota</taxon>
        <taxon>Fungi</taxon>
        <taxon>Dikarya</taxon>
        <taxon>Basidiomycota</taxon>
        <taxon>Agaricomycotina</taxon>
        <taxon>Agaricomycetes</taxon>
        <taxon>Agaricomycetidae</taxon>
        <taxon>Agaricales</taxon>
        <taxon>Agaricineae</taxon>
        <taxon>Strophariaceae</taxon>
        <taxon>Psilocybe</taxon>
    </lineage>
</organism>
<dbReference type="AlphaFoldDB" id="A0A8H5BNS4"/>
<comment type="caution">
    <text evidence="3">The sequence shown here is derived from an EMBL/GenBank/DDBJ whole genome shotgun (WGS) entry which is preliminary data.</text>
</comment>
<name>A0A8H5BNS4_9AGAR</name>